<keyword evidence="6" id="KW-1185">Reference proteome</keyword>
<dbReference type="EMBL" id="CP046912">
    <property type="protein sequence ID" value="QGZ59841.1"/>
    <property type="molecule type" value="Genomic_DNA"/>
</dbReference>
<keyword evidence="1" id="KW-0639">Primosome</keyword>
<dbReference type="InterPro" id="IPR016136">
    <property type="entry name" value="DNA_helicase_N/primase_C"/>
</dbReference>
<evidence type="ECO:0000256" key="3">
    <source>
        <dbReference type="ARBA" id="ARBA00023125"/>
    </source>
</evidence>
<dbReference type="Pfam" id="PF00772">
    <property type="entry name" value="DnaB"/>
    <property type="match status" value="1"/>
</dbReference>
<dbReference type="GO" id="GO:0003678">
    <property type="term" value="F:DNA helicase activity"/>
    <property type="evidence" value="ECO:0007669"/>
    <property type="project" value="InterPro"/>
</dbReference>
<dbReference type="RefSeq" id="WP_158763017.1">
    <property type="nucleotide sequence ID" value="NZ_CP046912.1"/>
</dbReference>
<dbReference type="AlphaFoldDB" id="A0A7Z2JCN9"/>
<feature type="domain" description="DNA helicase DnaB-like N-terminal" evidence="4">
    <location>
        <begin position="12"/>
        <end position="75"/>
    </location>
</feature>
<dbReference type="GO" id="GO:1990077">
    <property type="term" value="C:primosome complex"/>
    <property type="evidence" value="ECO:0007669"/>
    <property type="project" value="UniProtKB-KW"/>
</dbReference>
<accession>A0A7Z2JCN9</accession>
<evidence type="ECO:0000256" key="1">
    <source>
        <dbReference type="ARBA" id="ARBA00022515"/>
    </source>
</evidence>
<gene>
    <name evidence="5" type="ORF">FAZ97_33355</name>
</gene>
<evidence type="ECO:0000313" key="5">
    <source>
        <dbReference type="EMBL" id="QGZ59841.1"/>
    </source>
</evidence>
<proteinExistence type="predicted"/>
<dbReference type="GO" id="GO:0006269">
    <property type="term" value="P:DNA replication, synthesis of primer"/>
    <property type="evidence" value="ECO:0007669"/>
    <property type="project" value="UniProtKB-KW"/>
</dbReference>
<dbReference type="KEGG" id="pacp:FAZ97_33355"/>
<dbReference type="GO" id="GO:0003677">
    <property type="term" value="F:DNA binding"/>
    <property type="evidence" value="ECO:0007669"/>
    <property type="project" value="UniProtKB-KW"/>
</dbReference>
<evidence type="ECO:0000259" key="4">
    <source>
        <dbReference type="Pfam" id="PF00772"/>
    </source>
</evidence>
<organism evidence="5 6">
    <name type="scientific">Paraburkholderia acidiphila</name>
    <dbReference type="NCBI Taxonomy" id="2571747"/>
    <lineage>
        <taxon>Bacteria</taxon>
        <taxon>Pseudomonadati</taxon>
        <taxon>Pseudomonadota</taxon>
        <taxon>Betaproteobacteria</taxon>
        <taxon>Burkholderiales</taxon>
        <taxon>Burkholderiaceae</taxon>
        <taxon>Paraburkholderia</taxon>
    </lineage>
</organism>
<dbReference type="Gene3D" id="1.10.860.10">
    <property type="entry name" value="DNAb Helicase, Chain A"/>
    <property type="match status" value="1"/>
</dbReference>
<protein>
    <recommendedName>
        <fullName evidence="4">DNA helicase DnaB-like N-terminal domain-containing protein</fullName>
    </recommendedName>
</protein>
<keyword evidence="2" id="KW-0235">DNA replication</keyword>
<keyword evidence="3" id="KW-0238">DNA-binding</keyword>
<dbReference type="InterPro" id="IPR007693">
    <property type="entry name" value="DNA_helicase_DnaB-like_N"/>
</dbReference>
<sequence>MIRFEDDARTRGEQLVLRSILLGYPLAQFDWRSLRAKDFAHDLHGRIFQHACELLNAHVAPDPAAMLASIRNEDCGCGMRDIAEYLAWLVGSDPYFSKDRIEALAAFLDALCNQREAEVQTEAKRRGK</sequence>
<dbReference type="OrthoDB" id="9115419at2"/>
<dbReference type="Proteomes" id="UP000434209">
    <property type="component" value="Chromosome 4"/>
</dbReference>
<dbReference type="SUPFAM" id="SSF48024">
    <property type="entry name" value="N-terminal domain of DnaB helicase"/>
    <property type="match status" value="1"/>
</dbReference>
<evidence type="ECO:0000256" key="2">
    <source>
        <dbReference type="ARBA" id="ARBA00022705"/>
    </source>
</evidence>
<evidence type="ECO:0000313" key="6">
    <source>
        <dbReference type="Proteomes" id="UP000434209"/>
    </source>
</evidence>
<dbReference type="GO" id="GO:0005524">
    <property type="term" value="F:ATP binding"/>
    <property type="evidence" value="ECO:0007669"/>
    <property type="project" value="InterPro"/>
</dbReference>
<reference evidence="5 6" key="1">
    <citation type="submission" date="2019-12" db="EMBL/GenBank/DDBJ databases">
        <title>Paraburkholderia acidiphila 7Q-K02 sp. nov and Paraburkholderia acidisoli DHF22 sp. nov., two strains isolated from forest soil.</title>
        <authorList>
            <person name="Gao Z."/>
            <person name="Qiu L."/>
        </authorList>
    </citation>
    <scope>NUCLEOTIDE SEQUENCE [LARGE SCALE GENOMIC DNA]</scope>
    <source>
        <strain evidence="5 6">7Q-K02</strain>
    </source>
</reference>
<name>A0A7Z2JCN9_9BURK</name>
<dbReference type="InterPro" id="IPR036185">
    <property type="entry name" value="DNA_heli_DnaB-like_N_sf"/>
</dbReference>